<protein>
    <submittedName>
        <fullName evidence="1">Uncharacterized protein</fullName>
    </submittedName>
</protein>
<dbReference type="Proteomes" id="UP001486808">
    <property type="component" value="Unassembled WGS sequence"/>
</dbReference>
<dbReference type="EMBL" id="BAABWD010000002">
    <property type="protein sequence ID" value="GAA6132103.1"/>
    <property type="molecule type" value="Genomic_DNA"/>
</dbReference>
<accession>A0ABP9ZRK6</accession>
<evidence type="ECO:0000313" key="1">
    <source>
        <dbReference type="EMBL" id="GAA6132103.1"/>
    </source>
</evidence>
<reference evidence="1 2" key="1">
    <citation type="submission" date="2024-04" db="EMBL/GenBank/DDBJ databases">
        <title>Draft genome sequence of Halopseudomonas sabulinigri NBRC 116187.</title>
        <authorList>
            <person name="Miyakawa T."/>
            <person name="Kusuya Y."/>
            <person name="Miura T."/>
        </authorList>
    </citation>
    <scope>NUCLEOTIDE SEQUENCE [LARGE SCALE GENOMIC DNA]</scope>
    <source>
        <strain evidence="1 2">4NH20-0042</strain>
    </source>
</reference>
<dbReference type="RefSeq" id="WP_353388791.1">
    <property type="nucleotide sequence ID" value="NZ_BAABWD010000002.1"/>
</dbReference>
<comment type="caution">
    <text evidence="1">The sequence shown here is derived from an EMBL/GenBank/DDBJ whole genome shotgun (WGS) entry which is preliminary data.</text>
</comment>
<proteinExistence type="predicted"/>
<organism evidence="1 2">
    <name type="scientific">Halopseudomonas sabulinigri</name>
    <dbReference type="NCBI Taxonomy" id="472181"/>
    <lineage>
        <taxon>Bacteria</taxon>
        <taxon>Pseudomonadati</taxon>
        <taxon>Pseudomonadota</taxon>
        <taxon>Gammaproteobacteria</taxon>
        <taxon>Pseudomonadales</taxon>
        <taxon>Pseudomonadaceae</taxon>
        <taxon>Halopseudomonas</taxon>
    </lineage>
</organism>
<evidence type="ECO:0000313" key="2">
    <source>
        <dbReference type="Proteomes" id="UP001486808"/>
    </source>
</evidence>
<gene>
    <name evidence="1" type="ORF">NBRC116187_24630</name>
</gene>
<keyword evidence="2" id="KW-1185">Reference proteome</keyword>
<name>A0ABP9ZRK6_9GAMM</name>
<sequence length="248" mass="26987">MKNRLPILIEMRERHLPVVRKNAADSSKDATGTASASLAGTLEFLAVAYFVRDAEAEVLRRLLAEACEIRLSLFRRFDAGEPISVSYASQTAGSQLILNALAAADFKLADRVAALVGGRPEIEKEFDHPFSLALGYALKHLMLGESEQAAYAVARFVAQADKAPADRPYGQILQGILSDRESEVSFSLSKLEGGHKRLVISGRWKNTEHELVCLWGLGLWNLALRRGIRPSAKNSFIPGALLISGSAS</sequence>